<feature type="transmembrane region" description="Helical" evidence="1">
    <location>
        <begin position="24"/>
        <end position="41"/>
    </location>
</feature>
<evidence type="ECO:0000256" key="1">
    <source>
        <dbReference type="SAM" id="Phobius"/>
    </source>
</evidence>
<dbReference type="Proteomes" id="UP000053352">
    <property type="component" value="Unassembled WGS sequence"/>
</dbReference>
<keyword evidence="1" id="KW-1133">Transmembrane helix</keyword>
<dbReference type="OrthoDB" id="381396at2157"/>
<keyword evidence="1" id="KW-0472">Membrane</keyword>
<gene>
    <name evidence="2" type="ORF">CF15_00320</name>
</gene>
<keyword evidence="3" id="KW-1185">Reference proteome</keyword>
<evidence type="ECO:0000313" key="3">
    <source>
        <dbReference type="Proteomes" id="UP000053352"/>
    </source>
</evidence>
<comment type="caution">
    <text evidence="2">The sequence shown here is derived from an EMBL/GenBank/DDBJ whole genome shotgun (WGS) entry which is preliminary data.</text>
</comment>
<feature type="transmembrane region" description="Helical" evidence="1">
    <location>
        <begin position="48"/>
        <end position="67"/>
    </location>
</feature>
<reference evidence="2 3" key="1">
    <citation type="submission" date="2015-11" db="EMBL/GenBank/DDBJ databases">
        <title>Genome sequence of Pyrodictium occultum PL-19, a marine hyperthermophilic archaeon isolated from Volcano, Italy.</title>
        <authorList>
            <person name="Utturkar S."/>
            <person name="Huber H."/>
            <person name="Leptihn S."/>
            <person name="Brown S."/>
            <person name="Stetter K.O."/>
            <person name="Podar M."/>
        </authorList>
    </citation>
    <scope>NUCLEOTIDE SEQUENCE [LARGE SCALE GENOMIC DNA]</scope>
    <source>
        <strain evidence="2 3">PL-19</strain>
    </source>
</reference>
<organism evidence="2 3">
    <name type="scientific">Pyrodictium occultum</name>
    <dbReference type="NCBI Taxonomy" id="2309"/>
    <lineage>
        <taxon>Archaea</taxon>
        <taxon>Thermoproteota</taxon>
        <taxon>Thermoprotei</taxon>
        <taxon>Desulfurococcales</taxon>
        <taxon>Pyrodictiaceae</taxon>
        <taxon>Pyrodictium</taxon>
    </lineage>
</organism>
<sequence length="118" mass="12123">MAGNATNVSSLTSLIAAASTNPQLLVAVVLQLLLGFAAGYYMAKIAKYIIALIGVFLLGTLIGVWGASGSVNDLASRIEGLAKFKDLILNAVKMLGFIAVGPTSIGFIIGIIVGVTRK</sequence>
<evidence type="ECO:0000313" key="2">
    <source>
        <dbReference type="EMBL" id="KSW11352.1"/>
    </source>
</evidence>
<evidence type="ECO:0008006" key="4">
    <source>
        <dbReference type="Google" id="ProtNLM"/>
    </source>
</evidence>
<dbReference type="AlphaFoldDB" id="A0A0V8RTP0"/>
<keyword evidence="1" id="KW-0812">Transmembrane</keyword>
<feature type="transmembrane region" description="Helical" evidence="1">
    <location>
        <begin position="87"/>
        <end position="115"/>
    </location>
</feature>
<protein>
    <recommendedName>
        <fullName evidence="4">FUN14 family protein</fullName>
    </recommendedName>
</protein>
<dbReference type="EMBL" id="LNTB01000001">
    <property type="protein sequence ID" value="KSW11352.1"/>
    <property type="molecule type" value="Genomic_DNA"/>
</dbReference>
<proteinExistence type="predicted"/>
<dbReference type="RefSeq" id="WP_058370025.1">
    <property type="nucleotide sequence ID" value="NZ_LNTB01000001.1"/>
</dbReference>
<name>A0A0V8RTP0_PYROC</name>
<accession>A0A0V8RTP0</accession>